<keyword evidence="1" id="KW-0175">Coiled coil</keyword>
<organism evidence="3 4">
    <name type="scientific">Trypanosoma theileri</name>
    <dbReference type="NCBI Taxonomy" id="67003"/>
    <lineage>
        <taxon>Eukaryota</taxon>
        <taxon>Discoba</taxon>
        <taxon>Euglenozoa</taxon>
        <taxon>Kinetoplastea</taxon>
        <taxon>Metakinetoplastina</taxon>
        <taxon>Trypanosomatida</taxon>
        <taxon>Trypanosomatidae</taxon>
        <taxon>Trypanosoma</taxon>
    </lineage>
</organism>
<dbReference type="VEuPathDB" id="TriTrypDB:TM35_000821010"/>
<evidence type="ECO:0000256" key="1">
    <source>
        <dbReference type="SAM" id="Coils"/>
    </source>
</evidence>
<feature type="non-terminal residue" evidence="3">
    <location>
        <position position="1"/>
    </location>
</feature>
<dbReference type="GeneID" id="39991171"/>
<feature type="coiled-coil region" evidence="1">
    <location>
        <begin position="106"/>
        <end position="136"/>
    </location>
</feature>
<evidence type="ECO:0000313" key="3">
    <source>
        <dbReference type="EMBL" id="ORC82811.1"/>
    </source>
</evidence>
<dbReference type="EMBL" id="NBCO01000082">
    <property type="protein sequence ID" value="ORC82811.1"/>
    <property type="molecule type" value="Genomic_DNA"/>
</dbReference>
<dbReference type="RefSeq" id="XP_028877309.1">
    <property type="nucleotide sequence ID" value="XM_029031391.1"/>
</dbReference>
<dbReference type="AlphaFoldDB" id="A0A1X0NFJ7"/>
<evidence type="ECO:0000256" key="2">
    <source>
        <dbReference type="SAM" id="MobiDB-lite"/>
    </source>
</evidence>
<keyword evidence="4" id="KW-1185">Reference proteome</keyword>
<accession>A0A1X0NFJ7</accession>
<feature type="region of interest" description="Disordered" evidence="2">
    <location>
        <begin position="240"/>
        <end position="270"/>
    </location>
</feature>
<feature type="compositionally biased region" description="Basic and acidic residues" evidence="2">
    <location>
        <begin position="240"/>
        <end position="261"/>
    </location>
</feature>
<protein>
    <submittedName>
        <fullName evidence="3">Uncharacterized protein</fullName>
    </submittedName>
</protein>
<reference evidence="3 4" key="1">
    <citation type="submission" date="2017-03" db="EMBL/GenBank/DDBJ databases">
        <title>An alternative strategy for trypanosome survival in the mammalian bloodstream revealed through genome and transcriptome analysis of the ubiquitous bovine parasite Trypanosoma (Megatrypanum) theileri.</title>
        <authorList>
            <person name="Kelly S."/>
            <person name="Ivens A."/>
            <person name="Mott A."/>
            <person name="O'Neill E."/>
            <person name="Emms D."/>
            <person name="Macleod O."/>
            <person name="Voorheis P."/>
            <person name="Matthews J."/>
            <person name="Matthews K."/>
            <person name="Carrington M."/>
        </authorList>
    </citation>
    <scope>NUCLEOTIDE SEQUENCE [LARGE SCALE GENOMIC DNA]</scope>
    <source>
        <strain evidence="3">Edinburgh</strain>
    </source>
</reference>
<dbReference type="Proteomes" id="UP000192257">
    <property type="component" value="Unassembled WGS sequence"/>
</dbReference>
<evidence type="ECO:0000313" key="4">
    <source>
        <dbReference type="Proteomes" id="UP000192257"/>
    </source>
</evidence>
<comment type="caution">
    <text evidence="3">The sequence shown here is derived from an EMBL/GenBank/DDBJ whole genome shotgun (WGS) entry which is preliminary data.</text>
</comment>
<name>A0A1X0NFJ7_9TRYP</name>
<sequence length="270" mass="31174">CTCMGLGRYSHHEVYGELNYGEGFIADIEEELKELDSIVKRLHVELIRGPSEILSAANSCKKYYELAKFAAEECIQIREKIKVTINKKISVTENVVRHEMRVKHLLESANITIQEAQDAAAKAKEAFENITKLHEEYWETADELYEDARVLYNTAEEYLSEVRQSGSGMVLVKEKVVKRAEEIIVEYTEIVNLILSFMNSVYNTEDLAERTKKEAVATEEVAKKLQKYILSDPSAKKIQKTVEQEKEKEQMDEEKKNETKRVKNKKMRKG</sequence>
<gene>
    <name evidence="3" type="ORF">TM35_000821010</name>
</gene>
<proteinExistence type="predicted"/>